<feature type="transmembrane region" description="Helical" evidence="1">
    <location>
        <begin position="68"/>
        <end position="89"/>
    </location>
</feature>
<evidence type="ECO:0000313" key="2">
    <source>
        <dbReference type="EMBL" id="ASE38482.1"/>
    </source>
</evidence>
<name>A0A1Z3U5F1_BREVE</name>
<dbReference type="EMBL" id="CP022048">
    <property type="protein sequence ID" value="ASE38482.1"/>
    <property type="molecule type" value="Genomic_DNA"/>
</dbReference>
<keyword evidence="1" id="KW-1133">Transmembrane helix</keyword>
<keyword evidence="1" id="KW-0472">Membrane</keyword>
<feature type="transmembrane region" description="Helical" evidence="1">
    <location>
        <begin position="6"/>
        <end position="23"/>
    </location>
</feature>
<gene>
    <name evidence="2" type="ORF">CEP68_02590</name>
</gene>
<evidence type="ECO:0000313" key="3">
    <source>
        <dbReference type="Proteomes" id="UP000197050"/>
    </source>
</evidence>
<dbReference type="RefSeq" id="WP_088582294.1">
    <property type="nucleotide sequence ID" value="NZ_CP022048.2"/>
</dbReference>
<accession>A0A1Z3U5F1</accession>
<dbReference type="Proteomes" id="UP000197050">
    <property type="component" value="Chromosome"/>
</dbReference>
<evidence type="ECO:0000256" key="1">
    <source>
        <dbReference type="SAM" id="Phobius"/>
    </source>
</evidence>
<proteinExistence type="predicted"/>
<organism evidence="2 3">
    <name type="scientific">Brevundimonas vesicularis</name>
    <name type="common">Pseudomonas vesicularis</name>
    <dbReference type="NCBI Taxonomy" id="41276"/>
    <lineage>
        <taxon>Bacteria</taxon>
        <taxon>Pseudomonadati</taxon>
        <taxon>Pseudomonadota</taxon>
        <taxon>Alphaproteobacteria</taxon>
        <taxon>Caulobacterales</taxon>
        <taxon>Caulobacteraceae</taxon>
        <taxon>Brevundimonas</taxon>
    </lineage>
</organism>
<keyword evidence="1" id="KW-0812">Transmembrane</keyword>
<dbReference type="KEGG" id="bvc:CEP68_02590"/>
<feature type="transmembrane region" description="Helical" evidence="1">
    <location>
        <begin position="43"/>
        <end position="62"/>
    </location>
</feature>
<reference evidence="3" key="1">
    <citation type="submission" date="2017-06" db="EMBL/GenBank/DDBJ databases">
        <title>FDA dAtabase for Regulatory Grade micrObial Sequences (FDA-ARGOS): Supporting development and validation of Infectious Disease Dx tests.</title>
        <authorList>
            <person name="Minogue T."/>
            <person name="Wolcott M."/>
            <person name="Wasieloski L."/>
            <person name="Aguilar W."/>
            <person name="Moore D."/>
            <person name="Tallon L."/>
            <person name="Sadzewicz L."/>
            <person name="Sengamalay N."/>
            <person name="Ott S."/>
            <person name="Godinez A."/>
            <person name="Nagaraj S."/>
            <person name="Nadendla S."/>
            <person name="Geyer C."/>
            <person name="Sichtig H."/>
        </authorList>
    </citation>
    <scope>NUCLEOTIDE SEQUENCE [LARGE SCALE GENOMIC DNA]</scope>
    <source>
        <strain evidence="3">FDAARGOS_289</strain>
    </source>
</reference>
<sequence length="157" mass="16995">MTPVDIVTVIAAGVVGLTVLARADLVSPRVRSSYASNWIVRRLMDVVALVTVFVILEIYGGAHVPDAVAWFFVFAAVTSTAMLISMFVHDGREVLEVRRAETRAADVQDMKEAVAETVPPVVERSLEKVVSGFAEPAPDYDRLIRIDPVPPAPPPGD</sequence>
<protein>
    <submittedName>
        <fullName evidence="2">Uncharacterized protein</fullName>
    </submittedName>
</protein>
<dbReference type="AlphaFoldDB" id="A0A1Z3U5F1"/>
<dbReference type="GeneID" id="34015597"/>